<evidence type="ECO:0000256" key="1">
    <source>
        <dbReference type="SAM" id="MobiDB-lite"/>
    </source>
</evidence>
<name>A0AAD5WX43_9PEZI</name>
<evidence type="ECO:0000313" key="2">
    <source>
        <dbReference type="EMBL" id="KAJ2906019.1"/>
    </source>
</evidence>
<dbReference type="AlphaFoldDB" id="A0AAD5WX43"/>
<proteinExistence type="predicted"/>
<reference evidence="2" key="1">
    <citation type="submission" date="2022-07" db="EMBL/GenBank/DDBJ databases">
        <title>Draft genome sequence of Zalerion maritima ATCC 34329, a (micro)plastics degrading marine fungus.</title>
        <authorList>
            <person name="Paco A."/>
            <person name="Goncalves M.F.M."/>
            <person name="Rocha-Santos T.A.P."/>
            <person name="Alves A."/>
        </authorList>
    </citation>
    <scope>NUCLEOTIDE SEQUENCE</scope>
    <source>
        <strain evidence="2">ATCC 34329</strain>
    </source>
</reference>
<sequence>MHNHTDHPPAAILSPREARATYRDCRKEARAAYRDARSEWRSSRREARQTRRDTHHECRRRHHHHGCHSPRTRVHGDSDRERQGPEQQRRFGAGAFLFGVIAKTLGMGNQENRQARHRAEHDEGVVPYGDEKGQEEDSYKYDGGHNKDYSIQEESAGSADAKGHAVEIDGTQMNTLFGQRVAGGNAREDNFRDEPLPRYEAVVRGNV</sequence>
<comment type="caution">
    <text evidence="2">The sequence shown here is derived from an EMBL/GenBank/DDBJ whole genome shotgun (WGS) entry which is preliminary data.</text>
</comment>
<feature type="compositionally biased region" description="Basic residues" evidence="1">
    <location>
        <begin position="57"/>
        <end position="73"/>
    </location>
</feature>
<protein>
    <submittedName>
        <fullName evidence="2">Uncharacterized protein</fullName>
    </submittedName>
</protein>
<feature type="compositionally biased region" description="Basic and acidic residues" evidence="1">
    <location>
        <begin position="74"/>
        <end position="89"/>
    </location>
</feature>
<evidence type="ECO:0000313" key="3">
    <source>
        <dbReference type="Proteomes" id="UP001201980"/>
    </source>
</evidence>
<feature type="region of interest" description="Disordered" evidence="1">
    <location>
        <begin position="33"/>
        <end position="92"/>
    </location>
</feature>
<gene>
    <name evidence="2" type="ORF">MKZ38_003502</name>
</gene>
<dbReference type="Proteomes" id="UP001201980">
    <property type="component" value="Unassembled WGS sequence"/>
</dbReference>
<accession>A0AAD5WX43</accession>
<organism evidence="2 3">
    <name type="scientific">Zalerion maritima</name>
    <dbReference type="NCBI Taxonomy" id="339359"/>
    <lineage>
        <taxon>Eukaryota</taxon>
        <taxon>Fungi</taxon>
        <taxon>Dikarya</taxon>
        <taxon>Ascomycota</taxon>
        <taxon>Pezizomycotina</taxon>
        <taxon>Sordariomycetes</taxon>
        <taxon>Lulworthiomycetidae</taxon>
        <taxon>Lulworthiales</taxon>
        <taxon>Lulworthiaceae</taxon>
        <taxon>Zalerion</taxon>
    </lineage>
</organism>
<dbReference type="EMBL" id="JAKWBI020000020">
    <property type="protein sequence ID" value="KAJ2906019.1"/>
    <property type="molecule type" value="Genomic_DNA"/>
</dbReference>
<feature type="compositionally biased region" description="Basic and acidic residues" evidence="1">
    <location>
        <begin position="33"/>
        <end position="56"/>
    </location>
</feature>
<keyword evidence="3" id="KW-1185">Reference proteome</keyword>